<evidence type="ECO:0000313" key="1">
    <source>
        <dbReference type="EMBL" id="KAK8058242.1"/>
    </source>
</evidence>
<protein>
    <submittedName>
        <fullName evidence="1">Uncharacterized protein</fullName>
    </submittedName>
</protein>
<gene>
    <name evidence="1" type="ORF">PG994_008690</name>
</gene>
<proteinExistence type="predicted"/>
<dbReference type="RefSeq" id="XP_066713688.1">
    <property type="nucleotide sequence ID" value="XM_066860099.1"/>
</dbReference>
<dbReference type="EMBL" id="JAQQWL010000009">
    <property type="protein sequence ID" value="KAK8058242.1"/>
    <property type="molecule type" value="Genomic_DNA"/>
</dbReference>
<sequence>MTGIQGGSWELDQFYPISDLPNRVRLCAYSGGPEDFHAMPFEQIVKDVEEDRVKVPVQQYRLDEIQEVHLTLELGGGGAKMVVVVCDDTPALVYCK</sequence>
<name>A0ABR1UH74_9PEZI</name>
<accession>A0ABR1UH74</accession>
<comment type="caution">
    <text evidence="1">The sequence shown here is derived from an EMBL/GenBank/DDBJ whole genome shotgun (WGS) entry which is preliminary data.</text>
</comment>
<keyword evidence="2" id="KW-1185">Reference proteome</keyword>
<reference evidence="1 2" key="1">
    <citation type="submission" date="2023-01" db="EMBL/GenBank/DDBJ databases">
        <title>Analysis of 21 Apiospora genomes using comparative genomics revels a genus with tremendous synthesis potential of carbohydrate active enzymes and secondary metabolites.</title>
        <authorList>
            <person name="Sorensen T."/>
        </authorList>
    </citation>
    <scope>NUCLEOTIDE SEQUENCE [LARGE SCALE GENOMIC DNA]</scope>
    <source>
        <strain evidence="1 2">CBS 135458</strain>
    </source>
</reference>
<dbReference type="Proteomes" id="UP001480595">
    <property type="component" value="Unassembled WGS sequence"/>
</dbReference>
<dbReference type="GeneID" id="92093162"/>
<evidence type="ECO:0000313" key="2">
    <source>
        <dbReference type="Proteomes" id="UP001480595"/>
    </source>
</evidence>
<organism evidence="1 2">
    <name type="scientific">Apiospora phragmitis</name>
    <dbReference type="NCBI Taxonomy" id="2905665"/>
    <lineage>
        <taxon>Eukaryota</taxon>
        <taxon>Fungi</taxon>
        <taxon>Dikarya</taxon>
        <taxon>Ascomycota</taxon>
        <taxon>Pezizomycotina</taxon>
        <taxon>Sordariomycetes</taxon>
        <taxon>Xylariomycetidae</taxon>
        <taxon>Amphisphaeriales</taxon>
        <taxon>Apiosporaceae</taxon>
        <taxon>Apiospora</taxon>
    </lineage>
</organism>